<protein>
    <submittedName>
        <fullName evidence="9 10">Uncharacterized protein</fullName>
    </submittedName>
</protein>
<evidence type="ECO:0000256" key="6">
    <source>
        <dbReference type="ARBA" id="ARBA00029445"/>
    </source>
</evidence>
<evidence type="ECO:0000256" key="1">
    <source>
        <dbReference type="ARBA" id="ARBA00004141"/>
    </source>
</evidence>
<reference evidence="10" key="3">
    <citation type="submission" date="2022-06" db="UniProtKB">
        <authorList>
            <consortium name="EnsemblMetazoa"/>
        </authorList>
    </citation>
    <scope>IDENTIFICATION</scope>
</reference>
<dbReference type="GO" id="GO:0005886">
    <property type="term" value="C:plasma membrane"/>
    <property type="evidence" value="ECO:0007669"/>
    <property type="project" value="TreeGrafter"/>
</dbReference>
<evidence type="ECO:0000256" key="7">
    <source>
        <dbReference type="SAM" id="MobiDB-lite"/>
    </source>
</evidence>
<dbReference type="GO" id="GO:0015275">
    <property type="term" value="F:stretch-activated, monoatomic cation-selective, calcium channel activity"/>
    <property type="evidence" value="ECO:0007669"/>
    <property type="project" value="TreeGrafter"/>
</dbReference>
<keyword evidence="2" id="KW-0812">Transmembrane</keyword>
<dbReference type="PANTHER" id="PTHR15819:SF11">
    <property type="entry name" value="MID1, ISOFORM A"/>
    <property type="match status" value="1"/>
</dbReference>
<dbReference type="Proteomes" id="UP000070412">
    <property type="component" value="Unassembled WGS sequence"/>
</dbReference>
<gene>
    <name evidence="9" type="ORF">SSS_849</name>
</gene>
<reference evidence="11" key="1">
    <citation type="journal article" date="2020" name="PLoS Negl. Trop. Dis.">
        <title>High-quality nuclear genome for Sarcoptes scabiei-A critical resource for a neglected parasite.</title>
        <authorList>
            <person name="Korhonen P.K."/>
            <person name="Gasser R.B."/>
            <person name="Ma G."/>
            <person name="Wang T."/>
            <person name="Stroehlein A.J."/>
            <person name="Young N.D."/>
            <person name="Ang C.S."/>
            <person name="Fernando D.D."/>
            <person name="Lu H.C."/>
            <person name="Taylor S."/>
            <person name="Reynolds S.L."/>
            <person name="Mofiz E."/>
            <person name="Najaraj S.H."/>
            <person name="Gowda H."/>
            <person name="Madugundu A."/>
            <person name="Renuse S."/>
            <person name="Holt D."/>
            <person name="Pandey A."/>
            <person name="Papenfuss A.T."/>
            <person name="Fischer K."/>
        </authorList>
    </citation>
    <scope>NUCLEOTIDE SEQUENCE [LARGE SCALE GENOMIC DNA]</scope>
</reference>
<dbReference type="InterPro" id="IPR036790">
    <property type="entry name" value="Frizzled_dom_sf"/>
</dbReference>
<comment type="similarity">
    <text evidence="6">Belongs to the NALF family.</text>
</comment>
<feature type="region of interest" description="Disordered" evidence="7">
    <location>
        <begin position="95"/>
        <end position="118"/>
    </location>
</feature>
<feature type="signal peptide" evidence="8">
    <location>
        <begin position="1"/>
        <end position="26"/>
    </location>
</feature>
<dbReference type="SUPFAM" id="SSF63501">
    <property type="entry name" value="Frizzled cysteine-rich domain"/>
    <property type="match status" value="1"/>
</dbReference>
<sequence length="345" mass="40579">MIELFRWLMALIWLLLLHCRFHHIDSHSVLNSDEWQLRYHQSSWLHKEFLIRDRKKSKSIDRNDAIVTVKNSDPINQSDSKENIYDGDDVGVDFDDEDVHHHQQPQQTSSTSSFSDMVTKSTSSNDYCDDENGCSRCFQPSTHCERKMNDRFWSIRMDPSLSVDELLAISPIETSMKEENRRTMKFQQCHALNDSIIDEMCQNDRRSIRKELLQNLHLRSCRRFLVKRSLNNHLYSLVINTTDCSRILKELLMLDNLVEELACEYESILHRYDCKAKWSVVWTCRDCKLAYRDWLCSVIIPYHLNGKLIKPCQTVCEQVQQKCPHIHPYGKGQYAGEPVFLCVGN</sequence>
<dbReference type="AlphaFoldDB" id="A0A834VJ57"/>
<dbReference type="OrthoDB" id="10047996at2759"/>
<accession>A0A834VJ57</accession>
<feature type="compositionally biased region" description="Low complexity" evidence="7">
    <location>
        <begin position="104"/>
        <end position="113"/>
    </location>
</feature>
<keyword evidence="4" id="KW-0472">Membrane</keyword>
<keyword evidence="5" id="KW-0325">Glycoprotein</keyword>
<comment type="subcellular location">
    <subcellularLocation>
        <location evidence="1">Membrane</location>
        <topology evidence="1">Multi-pass membrane protein</topology>
    </subcellularLocation>
</comment>
<evidence type="ECO:0000256" key="5">
    <source>
        <dbReference type="ARBA" id="ARBA00023180"/>
    </source>
</evidence>
<dbReference type="PANTHER" id="PTHR15819">
    <property type="entry name" value="TRANSMEMBRANE PROTEIN FAM155"/>
    <property type="match status" value="1"/>
</dbReference>
<keyword evidence="11" id="KW-1185">Reference proteome</keyword>
<keyword evidence="8" id="KW-0732">Signal</keyword>
<feature type="chain" id="PRO_5038316253" evidence="8">
    <location>
        <begin position="27"/>
        <end position="345"/>
    </location>
</feature>
<keyword evidence="3" id="KW-1133">Transmembrane helix</keyword>
<evidence type="ECO:0000313" key="10">
    <source>
        <dbReference type="EnsemblMetazoa" id="KAF7496078.1"/>
    </source>
</evidence>
<reference evidence="9" key="2">
    <citation type="submission" date="2020-01" db="EMBL/GenBank/DDBJ databases">
        <authorList>
            <person name="Korhonen P.K.K."/>
            <person name="Guangxu M.G."/>
            <person name="Wang T.W."/>
            <person name="Stroehlein A.J.S."/>
            <person name="Young N.D."/>
            <person name="Ang C.-S.A."/>
            <person name="Fernando D.W.F."/>
            <person name="Lu H.L."/>
            <person name="Taylor S.T."/>
            <person name="Ehtesham M.E.M."/>
            <person name="Najaraj S.H.N."/>
            <person name="Harsha G.H.G."/>
            <person name="Madugundu A.M."/>
            <person name="Renuse S.R."/>
            <person name="Holt D.H."/>
            <person name="Pandey A.P."/>
            <person name="Papenfuss A.P."/>
            <person name="Gasser R.B.G."/>
            <person name="Fischer K.F."/>
        </authorList>
    </citation>
    <scope>NUCLEOTIDE SEQUENCE</scope>
    <source>
        <strain evidence="9">SSS_KF_BRIS2020</strain>
    </source>
</reference>
<organism evidence="9">
    <name type="scientific">Sarcoptes scabiei</name>
    <name type="common">Itch mite</name>
    <name type="synonym">Acarus scabiei</name>
    <dbReference type="NCBI Taxonomy" id="52283"/>
    <lineage>
        <taxon>Eukaryota</taxon>
        <taxon>Metazoa</taxon>
        <taxon>Ecdysozoa</taxon>
        <taxon>Arthropoda</taxon>
        <taxon>Chelicerata</taxon>
        <taxon>Arachnida</taxon>
        <taxon>Acari</taxon>
        <taxon>Acariformes</taxon>
        <taxon>Sarcoptiformes</taxon>
        <taxon>Astigmata</taxon>
        <taxon>Psoroptidia</taxon>
        <taxon>Sarcoptoidea</taxon>
        <taxon>Sarcoptidae</taxon>
        <taxon>Sarcoptinae</taxon>
        <taxon>Sarcoptes</taxon>
    </lineage>
</organism>
<dbReference type="EMBL" id="WVUK01000041">
    <property type="protein sequence ID" value="KAF7496078.1"/>
    <property type="molecule type" value="Genomic_DNA"/>
</dbReference>
<evidence type="ECO:0000256" key="3">
    <source>
        <dbReference type="ARBA" id="ARBA00022989"/>
    </source>
</evidence>
<evidence type="ECO:0000256" key="8">
    <source>
        <dbReference type="SAM" id="SignalP"/>
    </source>
</evidence>
<dbReference type="Gene3D" id="1.10.2000.10">
    <property type="entry name" value="Frizzled cysteine-rich domain"/>
    <property type="match status" value="1"/>
</dbReference>
<proteinExistence type="inferred from homology"/>
<evidence type="ECO:0000313" key="9">
    <source>
        <dbReference type="EMBL" id="KAF7496078.1"/>
    </source>
</evidence>
<evidence type="ECO:0000256" key="2">
    <source>
        <dbReference type="ARBA" id="ARBA00022692"/>
    </source>
</evidence>
<name>A0A834VJ57_SARSC</name>
<dbReference type="GO" id="GO:0098703">
    <property type="term" value="P:calcium ion import across plasma membrane"/>
    <property type="evidence" value="ECO:0007669"/>
    <property type="project" value="TreeGrafter"/>
</dbReference>
<evidence type="ECO:0000256" key="4">
    <source>
        <dbReference type="ARBA" id="ARBA00023136"/>
    </source>
</evidence>
<evidence type="ECO:0000313" key="11">
    <source>
        <dbReference type="Proteomes" id="UP000070412"/>
    </source>
</evidence>
<dbReference type="InterPro" id="IPR055288">
    <property type="entry name" value="NALCN_aux_factor_1/2"/>
</dbReference>
<dbReference type="EnsemblMetazoa" id="SSS_849s_mrna">
    <property type="protein sequence ID" value="KAF7496078.1"/>
    <property type="gene ID" value="SSS_849"/>
</dbReference>